<name>A0A397I0I8_9GLOM</name>
<dbReference type="OrthoDB" id="2424898at2759"/>
<reference evidence="1 2" key="1">
    <citation type="submission" date="2018-08" db="EMBL/GenBank/DDBJ databases">
        <title>Genome and evolution of the arbuscular mycorrhizal fungus Diversispora epigaea (formerly Glomus versiforme) and its bacterial endosymbionts.</title>
        <authorList>
            <person name="Sun X."/>
            <person name="Fei Z."/>
            <person name="Harrison M."/>
        </authorList>
    </citation>
    <scope>NUCLEOTIDE SEQUENCE [LARGE SCALE GENOMIC DNA]</scope>
    <source>
        <strain evidence="1 2">IT104</strain>
    </source>
</reference>
<gene>
    <name evidence="1" type="ORF">Glove_290g10</name>
</gene>
<evidence type="ECO:0000313" key="2">
    <source>
        <dbReference type="Proteomes" id="UP000266861"/>
    </source>
</evidence>
<keyword evidence="2" id="KW-1185">Reference proteome</keyword>
<dbReference type="AlphaFoldDB" id="A0A397I0I8"/>
<protein>
    <submittedName>
        <fullName evidence="1">Uncharacterized protein</fullName>
    </submittedName>
</protein>
<proteinExistence type="predicted"/>
<dbReference type="Proteomes" id="UP000266861">
    <property type="component" value="Unassembled WGS sequence"/>
</dbReference>
<comment type="caution">
    <text evidence="1">The sequence shown here is derived from an EMBL/GenBank/DDBJ whole genome shotgun (WGS) entry which is preliminary data.</text>
</comment>
<organism evidence="1 2">
    <name type="scientific">Diversispora epigaea</name>
    <dbReference type="NCBI Taxonomy" id="1348612"/>
    <lineage>
        <taxon>Eukaryota</taxon>
        <taxon>Fungi</taxon>
        <taxon>Fungi incertae sedis</taxon>
        <taxon>Mucoromycota</taxon>
        <taxon>Glomeromycotina</taxon>
        <taxon>Glomeromycetes</taxon>
        <taxon>Diversisporales</taxon>
        <taxon>Diversisporaceae</taxon>
        <taxon>Diversispora</taxon>
    </lineage>
</organism>
<evidence type="ECO:0000313" key="1">
    <source>
        <dbReference type="EMBL" id="RHZ69109.1"/>
    </source>
</evidence>
<accession>A0A397I0I8</accession>
<sequence length="114" mass="12975">MYLYSDWIESHACSAKIIKSSKFLGIVLVNTKTTRYSDGLDVWHIEVAGPSNNTINDHIVNDTRKTLCTNLLNLIMIMWNHLDCDVNIATKIKMFSTQAISECKSDINDIFDFS</sequence>
<dbReference type="EMBL" id="PQFF01000264">
    <property type="protein sequence ID" value="RHZ69109.1"/>
    <property type="molecule type" value="Genomic_DNA"/>
</dbReference>